<dbReference type="InterPro" id="IPR001789">
    <property type="entry name" value="Sig_transdc_resp-reg_receiver"/>
</dbReference>
<evidence type="ECO:0000256" key="6">
    <source>
        <dbReference type="ARBA" id="ARBA00022741"/>
    </source>
</evidence>
<keyword evidence="13" id="KW-0472">Membrane</keyword>
<feature type="coiled-coil region" evidence="12">
    <location>
        <begin position="329"/>
        <end position="363"/>
    </location>
</feature>
<dbReference type="Gene3D" id="3.30.565.10">
    <property type="entry name" value="Histidine kinase-like ATPase, C-terminal domain"/>
    <property type="match status" value="1"/>
</dbReference>
<dbReference type="Gene3D" id="1.10.287.130">
    <property type="match status" value="1"/>
</dbReference>
<feature type="modified residue" description="4-aspartylphosphate" evidence="11">
    <location>
        <position position="672"/>
    </location>
</feature>
<evidence type="ECO:0000313" key="16">
    <source>
        <dbReference type="EMBL" id="HJB08284.1"/>
    </source>
</evidence>
<dbReference type="SMART" id="SM00448">
    <property type="entry name" value="REC"/>
    <property type="match status" value="1"/>
</dbReference>
<protein>
    <recommendedName>
        <fullName evidence="3">Stage 0 sporulation protein A homolog</fullName>
        <ecNumber evidence="2">2.7.13.3</ecNumber>
    </recommendedName>
</protein>
<evidence type="ECO:0000313" key="17">
    <source>
        <dbReference type="Proteomes" id="UP000886804"/>
    </source>
</evidence>
<keyword evidence="9" id="KW-0902">Two-component regulatory system</keyword>
<keyword evidence="7" id="KW-0418">Kinase</keyword>
<dbReference type="Pfam" id="PF02518">
    <property type="entry name" value="HATPase_c"/>
    <property type="match status" value="1"/>
</dbReference>
<dbReference type="InterPro" id="IPR036097">
    <property type="entry name" value="HisK_dim/P_sf"/>
</dbReference>
<evidence type="ECO:0000256" key="10">
    <source>
        <dbReference type="ARBA" id="ARBA00024867"/>
    </source>
</evidence>
<dbReference type="SUPFAM" id="SSF47384">
    <property type="entry name" value="Homodimeric domain of signal transducing histidine kinase"/>
    <property type="match status" value="1"/>
</dbReference>
<evidence type="ECO:0000256" key="12">
    <source>
        <dbReference type="SAM" id="Coils"/>
    </source>
</evidence>
<keyword evidence="12" id="KW-0175">Coiled coil</keyword>
<keyword evidence="8" id="KW-0067">ATP-binding</keyword>
<proteinExistence type="predicted"/>
<feature type="transmembrane region" description="Helical" evidence="13">
    <location>
        <begin position="12"/>
        <end position="31"/>
    </location>
</feature>
<accession>A0A9D2RLH8</accession>
<dbReference type="PROSITE" id="PS50110">
    <property type="entry name" value="RESPONSE_REGULATORY"/>
    <property type="match status" value="1"/>
</dbReference>
<evidence type="ECO:0000256" key="9">
    <source>
        <dbReference type="ARBA" id="ARBA00023012"/>
    </source>
</evidence>
<dbReference type="GO" id="GO:0005524">
    <property type="term" value="F:ATP binding"/>
    <property type="evidence" value="ECO:0007669"/>
    <property type="project" value="UniProtKB-KW"/>
</dbReference>
<dbReference type="EC" id="2.7.13.3" evidence="2"/>
<dbReference type="AlphaFoldDB" id="A0A9D2RLH8"/>
<evidence type="ECO:0000256" key="3">
    <source>
        <dbReference type="ARBA" id="ARBA00018672"/>
    </source>
</evidence>
<reference evidence="16" key="2">
    <citation type="submission" date="2021-04" db="EMBL/GenBank/DDBJ databases">
        <authorList>
            <person name="Gilroy R."/>
        </authorList>
    </citation>
    <scope>NUCLEOTIDE SEQUENCE</scope>
    <source>
        <strain evidence="16">CHK188-4685</strain>
    </source>
</reference>
<dbReference type="PROSITE" id="PS51257">
    <property type="entry name" value="PROKAR_LIPOPROTEIN"/>
    <property type="match status" value="1"/>
</dbReference>
<dbReference type="InterPro" id="IPR005467">
    <property type="entry name" value="His_kinase_dom"/>
</dbReference>
<gene>
    <name evidence="16" type="ORF">H9716_10565</name>
</gene>
<keyword evidence="5" id="KW-0808">Transferase</keyword>
<comment type="catalytic activity">
    <reaction evidence="1">
        <text>ATP + protein L-histidine = ADP + protein N-phospho-L-histidine.</text>
        <dbReference type="EC" id="2.7.13.3"/>
    </reaction>
</comment>
<reference evidence="16" key="1">
    <citation type="journal article" date="2021" name="PeerJ">
        <title>Extensive microbial diversity within the chicken gut microbiome revealed by metagenomics and culture.</title>
        <authorList>
            <person name="Gilroy R."/>
            <person name="Ravi A."/>
            <person name="Getino M."/>
            <person name="Pursley I."/>
            <person name="Horton D.L."/>
            <person name="Alikhan N.F."/>
            <person name="Baker D."/>
            <person name="Gharbi K."/>
            <person name="Hall N."/>
            <person name="Watson M."/>
            <person name="Adriaenssens E.M."/>
            <person name="Foster-Nyarko E."/>
            <person name="Jarju S."/>
            <person name="Secka A."/>
            <person name="Antonio M."/>
            <person name="Oren A."/>
            <person name="Chaudhuri R.R."/>
            <person name="La Ragione R."/>
            <person name="Hildebrand F."/>
            <person name="Pallen M.J."/>
        </authorList>
    </citation>
    <scope>NUCLEOTIDE SEQUENCE</scope>
    <source>
        <strain evidence="16">CHK188-4685</strain>
    </source>
</reference>
<dbReference type="SMART" id="SM00387">
    <property type="entry name" value="HATPase_c"/>
    <property type="match status" value="1"/>
</dbReference>
<dbReference type="SUPFAM" id="SSF55874">
    <property type="entry name" value="ATPase domain of HSP90 chaperone/DNA topoisomerase II/histidine kinase"/>
    <property type="match status" value="1"/>
</dbReference>
<sequence>MEFWKKERLWQSVCAALGVVVILAACLIYSFKTYRDQIIEEQKEQLLTIAKAVSNSISIYTEFYFDDLQDLRRYEAFERAENAYLTQGLTTPLQRFLRERIELRQKDISDLLVTRIPEREEDDPLEVVARAKVNRDYVSDHHFMGTDKGGRVDILHDGEGRYYLGLSIPVMEDECRLWMVINIEEMYQKVGSYIRVGDNGYVMIKDSTGRILMHPVQEQIGIDVIEGREAMYPDFDYSDLQELINHQLEGREDVEIYHSYWWADEVPRRVLKIGAYTPVRFQDDFLIVCAVIDYDEIALPFGQAMVTVFLLSIVIVSFLMILLFRFWRLMQTRSLVEQENKRLREMNARQEELRRQEEQLYHDQRLQLMGSLTGGIAHEFNNLLTPIMGYSGMIMMGSEPGSDTYESAEEIYNAADRAKEIIRQIASFSRKHGGTPLKPLNIRKGVEGVLKMLETVIPPNVHLIVQGDWEEDSCILCGETELNQIMLNLCTNAFHAMKGKKGVLVIGGSILTGKQAESNFKASVHADAYMSLFIKDNGSGIPEDVVGRIFEPFFTTKPVGEGTGLGLSTVQNLVESLNGGIRVDSIQGKGTCFTIYIPLCSGNAELSRKKPRKKSALPKSAKRILLVEDEKKILKMFDRALKSAGYEVTATANPLEAEKLLKEKSFDVVVTDYSMPGMNGGQLAALIQKMGLGCRVIMITGLVEDQVLEYYRSHLIDTLLVKPLEIQTLIDAIERGGHSA</sequence>
<evidence type="ECO:0000259" key="14">
    <source>
        <dbReference type="PROSITE" id="PS50109"/>
    </source>
</evidence>
<dbReference type="InterPro" id="IPR011006">
    <property type="entry name" value="CheY-like_superfamily"/>
</dbReference>
<keyword evidence="4 11" id="KW-0597">Phosphoprotein</keyword>
<keyword evidence="6" id="KW-0547">Nucleotide-binding</keyword>
<dbReference type="SUPFAM" id="SSF52172">
    <property type="entry name" value="CheY-like"/>
    <property type="match status" value="1"/>
</dbReference>
<dbReference type="Pfam" id="PF00072">
    <property type="entry name" value="Response_reg"/>
    <property type="match status" value="1"/>
</dbReference>
<evidence type="ECO:0000256" key="1">
    <source>
        <dbReference type="ARBA" id="ARBA00000085"/>
    </source>
</evidence>
<feature type="transmembrane region" description="Helical" evidence="13">
    <location>
        <begin position="304"/>
        <end position="324"/>
    </location>
</feature>
<evidence type="ECO:0000256" key="5">
    <source>
        <dbReference type="ARBA" id="ARBA00022679"/>
    </source>
</evidence>
<dbReference type="InterPro" id="IPR004358">
    <property type="entry name" value="Sig_transdc_His_kin-like_C"/>
</dbReference>
<dbReference type="CDD" id="cd00156">
    <property type="entry name" value="REC"/>
    <property type="match status" value="1"/>
</dbReference>
<dbReference type="SMART" id="SM00388">
    <property type="entry name" value="HisKA"/>
    <property type="match status" value="1"/>
</dbReference>
<name>A0A9D2RLH8_9FIRM</name>
<dbReference type="PANTHER" id="PTHR43065">
    <property type="entry name" value="SENSOR HISTIDINE KINASE"/>
    <property type="match status" value="1"/>
</dbReference>
<evidence type="ECO:0000259" key="15">
    <source>
        <dbReference type="PROSITE" id="PS50110"/>
    </source>
</evidence>
<keyword evidence="13" id="KW-1133">Transmembrane helix</keyword>
<organism evidence="16 17">
    <name type="scientific">Candidatus Enterocloster faecavium</name>
    <dbReference type="NCBI Taxonomy" id="2838560"/>
    <lineage>
        <taxon>Bacteria</taxon>
        <taxon>Bacillati</taxon>
        <taxon>Bacillota</taxon>
        <taxon>Clostridia</taxon>
        <taxon>Lachnospirales</taxon>
        <taxon>Lachnospiraceae</taxon>
        <taxon>Enterocloster</taxon>
    </lineage>
</organism>
<dbReference type="Pfam" id="PF00512">
    <property type="entry name" value="HisKA"/>
    <property type="match status" value="1"/>
</dbReference>
<dbReference type="PANTHER" id="PTHR43065:SF46">
    <property type="entry name" value="C4-DICARBOXYLATE TRANSPORT SENSOR PROTEIN DCTB"/>
    <property type="match status" value="1"/>
</dbReference>
<dbReference type="PROSITE" id="PS50109">
    <property type="entry name" value="HIS_KIN"/>
    <property type="match status" value="1"/>
</dbReference>
<dbReference type="Gene3D" id="3.40.50.2300">
    <property type="match status" value="1"/>
</dbReference>
<keyword evidence="13" id="KW-0812">Transmembrane</keyword>
<feature type="domain" description="Response regulatory" evidence="15">
    <location>
        <begin position="623"/>
        <end position="737"/>
    </location>
</feature>
<dbReference type="CDD" id="cd00082">
    <property type="entry name" value="HisKA"/>
    <property type="match status" value="1"/>
</dbReference>
<dbReference type="PRINTS" id="PR00344">
    <property type="entry name" value="BCTRLSENSOR"/>
</dbReference>
<comment type="caution">
    <text evidence="16">The sequence shown here is derived from an EMBL/GenBank/DDBJ whole genome shotgun (WGS) entry which is preliminary data.</text>
</comment>
<dbReference type="EMBL" id="DWYS01000125">
    <property type="protein sequence ID" value="HJB08284.1"/>
    <property type="molecule type" value="Genomic_DNA"/>
</dbReference>
<dbReference type="Gene3D" id="3.30.450.20">
    <property type="entry name" value="PAS domain"/>
    <property type="match status" value="1"/>
</dbReference>
<dbReference type="GO" id="GO:0000155">
    <property type="term" value="F:phosphorelay sensor kinase activity"/>
    <property type="evidence" value="ECO:0007669"/>
    <property type="project" value="InterPro"/>
</dbReference>
<dbReference type="InterPro" id="IPR003594">
    <property type="entry name" value="HATPase_dom"/>
</dbReference>
<evidence type="ECO:0000256" key="2">
    <source>
        <dbReference type="ARBA" id="ARBA00012438"/>
    </source>
</evidence>
<dbReference type="InterPro" id="IPR036890">
    <property type="entry name" value="HATPase_C_sf"/>
</dbReference>
<evidence type="ECO:0000256" key="11">
    <source>
        <dbReference type="PROSITE-ProRule" id="PRU00169"/>
    </source>
</evidence>
<comment type="function">
    <text evidence="10">May play the central regulatory role in sporulation. It may be an element of the effector pathway responsible for the activation of sporulation genes in response to nutritional stress. Spo0A may act in concert with spo0H (a sigma factor) to control the expression of some genes that are critical to the sporulation process.</text>
</comment>
<evidence type="ECO:0000256" key="8">
    <source>
        <dbReference type="ARBA" id="ARBA00022840"/>
    </source>
</evidence>
<evidence type="ECO:0000256" key="7">
    <source>
        <dbReference type="ARBA" id="ARBA00022777"/>
    </source>
</evidence>
<evidence type="ECO:0000256" key="4">
    <source>
        <dbReference type="ARBA" id="ARBA00022553"/>
    </source>
</evidence>
<feature type="domain" description="Histidine kinase" evidence="14">
    <location>
        <begin position="375"/>
        <end position="601"/>
    </location>
</feature>
<dbReference type="Proteomes" id="UP000886804">
    <property type="component" value="Unassembled WGS sequence"/>
</dbReference>
<dbReference type="InterPro" id="IPR003661">
    <property type="entry name" value="HisK_dim/P_dom"/>
</dbReference>
<evidence type="ECO:0000256" key="13">
    <source>
        <dbReference type="SAM" id="Phobius"/>
    </source>
</evidence>